<evidence type="ECO:0000259" key="2">
    <source>
        <dbReference type="Pfam" id="PF14478"/>
    </source>
</evidence>
<feature type="chain" id="PRO_5038337742" evidence="1">
    <location>
        <begin position="29"/>
        <end position="382"/>
    </location>
</feature>
<feature type="domain" description="Transcobalamin-like C-terminal" evidence="2">
    <location>
        <begin position="199"/>
        <end position="264"/>
    </location>
</feature>
<sequence>MKSRVWKSIFSLLLTISMVLGLLPSSMAAAEANGNSHTITIQHAPSVIKVGDKPVLQARVLDANGDELSEEAVVWSTDNPECAAFTPQHPGKLLTLKEGTISVTASLESNQTIRDTIDIKVEPNIKEVYMRIEGYDRTIFPRTKVQIPLYDISADLGKASGSSSGTSNGWSVDKFNNPTNAHAIVKVLRDLGMSQIKDNEEDTPDKFDFQDYGWGLYIAMIGGDREFDHSGMSGWMYAVNDTLPSVGSQGRDLEDGDDIVWYYGAFGFDNVYTKISANKTHVQMGEEVRMKLTGASSMDGLGNDKVFLPVSNATILIKEGGAEYKGKEPAVITDEKGEVTLVFNKPGTYEISAVRYRANESYGEETIDIVRPYPVTITVASP</sequence>
<dbReference type="Gene3D" id="2.170.130.30">
    <property type="match status" value="1"/>
</dbReference>
<reference evidence="3 4" key="1">
    <citation type="submission" date="2020-04" db="EMBL/GenBank/DDBJ databases">
        <authorList>
            <person name="Hitch T.C.A."/>
            <person name="Wylensek D."/>
            <person name="Clavel T."/>
        </authorList>
    </citation>
    <scope>NUCLEOTIDE SEQUENCE [LARGE SCALE GENOMIC DNA]</scope>
    <source>
        <strain evidence="3 4">WB01_D5_05</strain>
    </source>
</reference>
<dbReference type="Pfam" id="PF14478">
    <property type="entry name" value="DUF4430"/>
    <property type="match status" value="1"/>
</dbReference>
<feature type="signal peptide" evidence="1">
    <location>
        <begin position="1"/>
        <end position="28"/>
    </location>
</feature>
<protein>
    <submittedName>
        <fullName evidence="3">DUF4430 domain-containing protein</fullName>
    </submittedName>
</protein>
<keyword evidence="1" id="KW-0732">Signal</keyword>
<organism evidence="3 4">
    <name type="scientific">Aneurinibacillus aneurinilyticus</name>
    <name type="common">Bacillus aneurinolyticus</name>
    <dbReference type="NCBI Taxonomy" id="1391"/>
    <lineage>
        <taxon>Bacteria</taxon>
        <taxon>Bacillati</taxon>
        <taxon>Bacillota</taxon>
        <taxon>Bacilli</taxon>
        <taxon>Bacillales</taxon>
        <taxon>Paenibacillaceae</taxon>
        <taxon>Aneurinibacillus group</taxon>
        <taxon>Aneurinibacillus</taxon>
    </lineage>
</organism>
<proteinExistence type="predicted"/>
<dbReference type="RefSeq" id="WP_168974533.1">
    <property type="nucleotide sequence ID" value="NZ_JABAGO010000003.1"/>
</dbReference>
<name>A0A848CNI5_ANEAE</name>
<dbReference type="Proteomes" id="UP000561326">
    <property type="component" value="Unassembled WGS sequence"/>
</dbReference>
<dbReference type="EMBL" id="JABAGO010000003">
    <property type="protein sequence ID" value="NME97365.1"/>
    <property type="molecule type" value="Genomic_DNA"/>
</dbReference>
<dbReference type="InterPro" id="IPR027954">
    <property type="entry name" value="Transcobalamin-like_C"/>
</dbReference>
<accession>A0A848CNI5</accession>
<dbReference type="AlphaFoldDB" id="A0A848CNI5"/>
<evidence type="ECO:0000313" key="3">
    <source>
        <dbReference type="EMBL" id="NME97365.1"/>
    </source>
</evidence>
<gene>
    <name evidence="3" type="ORF">HF838_03740</name>
</gene>
<evidence type="ECO:0000313" key="4">
    <source>
        <dbReference type="Proteomes" id="UP000561326"/>
    </source>
</evidence>
<dbReference type="Gene3D" id="2.60.40.1080">
    <property type="match status" value="1"/>
</dbReference>
<evidence type="ECO:0000256" key="1">
    <source>
        <dbReference type="SAM" id="SignalP"/>
    </source>
</evidence>
<comment type="caution">
    <text evidence="3">The sequence shown here is derived from an EMBL/GenBank/DDBJ whole genome shotgun (WGS) entry which is preliminary data.</text>
</comment>